<feature type="region of interest" description="Disordered" evidence="1">
    <location>
        <begin position="1"/>
        <end position="20"/>
    </location>
</feature>
<dbReference type="Pfam" id="PF12257">
    <property type="entry name" value="IML1"/>
    <property type="match status" value="1"/>
</dbReference>
<dbReference type="STRING" id="74557.A0A1W0A8B3"/>
<evidence type="ECO:0000313" key="5">
    <source>
        <dbReference type="EMBL" id="OQS06533.1"/>
    </source>
</evidence>
<evidence type="ECO:0000259" key="3">
    <source>
        <dbReference type="Pfam" id="PF19418"/>
    </source>
</evidence>
<feature type="domain" description="DEPDC5 C-terminal" evidence="3">
    <location>
        <begin position="1082"/>
        <end position="1173"/>
    </location>
</feature>
<dbReference type="GO" id="GO:1904262">
    <property type="term" value="P:negative regulation of TORC1 signaling"/>
    <property type="evidence" value="ECO:0007669"/>
    <property type="project" value="TreeGrafter"/>
</dbReference>
<dbReference type="PANTHER" id="PTHR13179">
    <property type="entry name" value="DEP DOMAIN CONTAINING PROTEIN 5"/>
    <property type="match status" value="1"/>
</dbReference>
<dbReference type="InterPro" id="IPR055213">
    <property type="entry name" value="IML1_double_psi_beta_barrel"/>
</dbReference>
<keyword evidence="6" id="KW-1185">Reference proteome</keyword>
<dbReference type="GO" id="GO:1990130">
    <property type="term" value="C:GATOR1 complex"/>
    <property type="evidence" value="ECO:0007669"/>
    <property type="project" value="TreeGrafter"/>
</dbReference>
<dbReference type="InterPro" id="IPR045838">
    <property type="entry name" value="DEPDC5_CTD"/>
</dbReference>
<proteinExistence type="predicted"/>
<protein>
    <recommendedName>
        <fullName evidence="7">DEP domain-containing protein</fullName>
    </recommendedName>
</protein>
<feature type="region of interest" description="Disordered" evidence="1">
    <location>
        <begin position="674"/>
        <end position="706"/>
    </location>
</feature>
<evidence type="ECO:0000313" key="6">
    <source>
        <dbReference type="Proteomes" id="UP000243217"/>
    </source>
</evidence>
<dbReference type="EMBL" id="JNBS01000333">
    <property type="protein sequence ID" value="OQS06533.1"/>
    <property type="molecule type" value="Genomic_DNA"/>
</dbReference>
<dbReference type="PANTHER" id="PTHR13179:SF8">
    <property type="entry name" value="GATOR COMPLEX PROTEIN DEPDC5"/>
    <property type="match status" value="1"/>
</dbReference>
<name>A0A1W0A8B3_9STRA</name>
<accession>A0A1W0A8B3</accession>
<sequence length="1296" mass="147387">MRAPRRQSNSRTSTRRLQGSYKMTVHGPEYGMGEELVLNPEAFPEAKVQDILEISQPDREHPRLVMQIRSLAPIRGKFQISILKDIATQFQLDLYQDVVVQKIEPTDAHVDFIELSFKDQFMSRADIWRYKVAMIGRCLYAGKTYEILGTRAQAEMLLANGKNVLCGVMANHTKLILRSKSSRIVWLIHMSREMWDFDDDGEMYFEKLVNRLVRGIVNKWLESTVSHSVTILMFSRSFYDKDQFPADYEPTANLFATECQGQAFGPGCTTAHMAEGHGPSINIDSEGRYYEDFYKVIIQDYTGPDWTQLFKSLKLEFASYAQLHRWRLPQTKQEAKYNVINSVNPITGEPNYAVQWKTLPYGVPSRAVDGNILEAINVTLNILDKHYMDRDLYRAGQGIVMITAGCSVYKVQQRLAQITKQRMMDNGVGMDMISLTKPPMHPVPLFIWQNEPASSNNITSSPLCCVAEEPTMSPPLTPLSPTSFIRCSPKAKSPTYNVPHWINVSFLGFDCTCAASKKSLLRCDCMDKQNESFHALPASRMFDIVVPEACMIFPIALVKVLEPTIPSPRAAYFPTQCAGSSIFSQFTNLQNPTNWRLEKAPLHMNEQYIQANIPARDVFAEYDDSVFDVAPTQVETPTRPSRRGPTETQSNPSTSIPMTPIFSRRITSMQNLQRIGDPAGSSPGYSLSRSFPKTPDFGPRSPEVESPVKISIPGRIVDSTFDLGCSMDSGLSMIKNRSMTDFLVSPRGRISSSDAYNSPSLFPHHSRGATSISTQNHNSPVVCHVNPFQLNECSNRLTSNRRRWSHIFPWNQNEHWISGPNWKSLVNPAVLPLTTDYYPQPNELLASYSESFYTLMLLENNSSLSTHQLLVEMVCQRLSSDYQLVTWEDTGMNPAAATSASFTCISSLLKGGDQKLPTVYHLSMGHRIHILHYDESLQTIDVKCYFKRPKSRSSNNEPVLYIYSLYDNLTKSFHKEQQNFYELPHPQDNWNTTDNLLSGYVDTMADSTKCRRIRFAIIPPLSMDEAAYKAKFQKVIDFLQSKVGKNDVVNVKFESSKSKDDDNMKPKKAVSREYYRVNCSTTARLDVDCRSEWLMLLLDQVYSMSTTFHIDVRWLACSGTVVEDFISSLRRRCKQAGVELRRVPEFTQVHYLQVHPLLSPILLPFPLSTLRGCTIKAMNEINDQLVAMGFVRDGAHMTGSAGIGYGLGIEQRKPAQPTLRKSSSCISSLDQWKQRGYEQYLHRLAPVFVRVIHDAIIWIPSYKYDMTFELSPQELYKRLCQWIQKTLERRTRSDSA</sequence>
<dbReference type="Pfam" id="PF23013">
    <property type="entry name" value="IML1_N"/>
    <property type="match status" value="1"/>
</dbReference>
<dbReference type="GO" id="GO:0005096">
    <property type="term" value="F:GTPase activator activity"/>
    <property type="evidence" value="ECO:0007669"/>
    <property type="project" value="InterPro"/>
</dbReference>
<evidence type="ECO:0000256" key="1">
    <source>
        <dbReference type="SAM" id="MobiDB-lite"/>
    </source>
</evidence>
<feature type="compositionally biased region" description="Polar residues" evidence="1">
    <location>
        <begin position="646"/>
        <end position="657"/>
    </location>
</feature>
<dbReference type="InterPro" id="IPR048255">
    <property type="entry name" value="IML1_N"/>
</dbReference>
<feature type="domain" description="IML1 N-terminal double psi beta-barrel" evidence="4">
    <location>
        <begin position="20"/>
        <end position="102"/>
    </location>
</feature>
<evidence type="ECO:0000259" key="4">
    <source>
        <dbReference type="Pfam" id="PF23013"/>
    </source>
</evidence>
<organism evidence="5 6">
    <name type="scientific">Thraustotheca clavata</name>
    <dbReference type="NCBI Taxonomy" id="74557"/>
    <lineage>
        <taxon>Eukaryota</taxon>
        <taxon>Sar</taxon>
        <taxon>Stramenopiles</taxon>
        <taxon>Oomycota</taxon>
        <taxon>Saprolegniomycetes</taxon>
        <taxon>Saprolegniales</taxon>
        <taxon>Achlyaceae</taxon>
        <taxon>Thraustotheca</taxon>
    </lineage>
</organism>
<dbReference type="Pfam" id="PF19418">
    <property type="entry name" value="DEPDC5_CTD"/>
    <property type="match status" value="1"/>
</dbReference>
<comment type="caution">
    <text evidence="5">The sequence shown here is derived from an EMBL/GenBank/DDBJ whole genome shotgun (WGS) entry which is preliminary data.</text>
</comment>
<gene>
    <name evidence="5" type="ORF">THRCLA_01423</name>
</gene>
<feature type="domain" description="Vacuolar membrane-associated protein Iml1 N-terminal" evidence="2">
    <location>
        <begin position="113"/>
        <end position="447"/>
    </location>
</feature>
<reference evidence="5 6" key="1">
    <citation type="journal article" date="2014" name="Genome Biol. Evol.">
        <title>The secreted proteins of Achlya hypogyna and Thraustotheca clavata identify the ancestral oomycete secretome and reveal gene acquisitions by horizontal gene transfer.</title>
        <authorList>
            <person name="Misner I."/>
            <person name="Blouin N."/>
            <person name="Leonard G."/>
            <person name="Richards T.A."/>
            <person name="Lane C.E."/>
        </authorList>
    </citation>
    <scope>NUCLEOTIDE SEQUENCE [LARGE SCALE GENOMIC DNA]</scope>
    <source>
        <strain evidence="5 6">ATCC 34112</strain>
    </source>
</reference>
<feature type="compositionally biased region" description="Low complexity" evidence="1">
    <location>
        <begin position="1"/>
        <end position="16"/>
    </location>
</feature>
<evidence type="ECO:0008006" key="7">
    <source>
        <dbReference type="Google" id="ProtNLM"/>
    </source>
</evidence>
<dbReference type="Proteomes" id="UP000243217">
    <property type="component" value="Unassembled WGS sequence"/>
</dbReference>
<feature type="region of interest" description="Disordered" evidence="1">
    <location>
        <begin position="632"/>
        <end position="659"/>
    </location>
</feature>
<evidence type="ECO:0000259" key="2">
    <source>
        <dbReference type="Pfam" id="PF12257"/>
    </source>
</evidence>
<dbReference type="GO" id="GO:0010508">
    <property type="term" value="P:positive regulation of autophagy"/>
    <property type="evidence" value="ECO:0007669"/>
    <property type="project" value="TreeGrafter"/>
</dbReference>
<dbReference type="InterPro" id="IPR027244">
    <property type="entry name" value="IML1"/>
</dbReference>
<dbReference type="OrthoDB" id="39497at2759"/>